<proteinExistence type="predicted"/>
<evidence type="ECO:0000313" key="2">
    <source>
        <dbReference type="Proteomes" id="UP000009096"/>
    </source>
</evidence>
<dbReference type="EMBL" id="DS022249">
    <property type="protein sequence ID" value="EWG46405.1"/>
    <property type="molecule type" value="Genomic_DNA"/>
</dbReference>
<dbReference type="VEuPathDB" id="FungiDB:FVEG_15958"/>
<dbReference type="EMBL" id="CM000584">
    <property type="protein sequence ID" value="EWG46405.1"/>
    <property type="molecule type" value="Genomic_DNA"/>
</dbReference>
<keyword evidence="2" id="KW-1185">Reference proteome</keyword>
<dbReference type="KEGG" id="fvr:FVEG_15958"/>
<dbReference type="GeneID" id="30072834"/>
<accession>W7MFV4</accession>
<gene>
    <name evidence="1" type="ORF">FVEG_15958</name>
</gene>
<evidence type="ECO:0000313" key="1">
    <source>
        <dbReference type="EMBL" id="EWG46405.1"/>
    </source>
</evidence>
<name>W7MFV4_GIBM7</name>
<sequence>MSLERSKGQEKDGCAFVLRLVMRGHPDGMGDSRRFVVNCSQLSRRSEDKVVTTLVLWQSTDQKRSVKRACRGCVMFWRKDVKCAEMKRVGSWLRKEAGASLSWGSFLLVYIIH</sequence>
<dbReference type="AlphaFoldDB" id="W7MFV4"/>
<protein>
    <submittedName>
        <fullName evidence="1">Uncharacterized protein</fullName>
    </submittedName>
</protein>
<organism evidence="1 2">
    <name type="scientific">Gibberella moniliformis (strain M3125 / FGSC 7600)</name>
    <name type="common">Maize ear and stalk rot fungus</name>
    <name type="synonym">Fusarium verticillioides</name>
    <dbReference type="NCBI Taxonomy" id="334819"/>
    <lineage>
        <taxon>Eukaryota</taxon>
        <taxon>Fungi</taxon>
        <taxon>Dikarya</taxon>
        <taxon>Ascomycota</taxon>
        <taxon>Pezizomycotina</taxon>
        <taxon>Sordariomycetes</taxon>
        <taxon>Hypocreomycetidae</taxon>
        <taxon>Hypocreales</taxon>
        <taxon>Nectriaceae</taxon>
        <taxon>Fusarium</taxon>
        <taxon>Fusarium fujikuroi species complex</taxon>
    </lineage>
</organism>
<dbReference type="RefSeq" id="XP_018752596.1">
    <property type="nucleotide sequence ID" value="XM_018905186.1"/>
</dbReference>
<reference evidence="1 2" key="1">
    <citation type="journal article" date="2010" name="Nature">
        <title>Comparative genomics reveals mobile pathogenicity chromosomes in Fusarium.</title>
        <authorList>
            <person name="Ma L.J."/>
            <person name="van der Does H.C."/>
            <person name="Borkovich K.A."/>
            <person name="Coleman J.J."/>
            <person name="Daboussi M.J."/>
            <person name="Di Pietro A."/>
            <person name="Dufresne M."/>
            <person name="Freitag M."/>
            <person name="Grabherr M."/>
            <person name="Henrissat B."/>
            <person name="Houterman P.M."/>
            <person name="Kang S."/>
            <person name="Shim W.B."/>
            <person name="Woloshuk C."/>
            <person name="Xie X."/>
            <person name="Xu J.R."/>
            <person name="Antoniw J."/>
            <person name="Baker S.E."/>
            <person name="Bluhm B.H."/>
            <person name="Breakspear A."/>
            <person name="Brown D.W."/>
            <person name="Butchko R.A."/>
            <person name="Chapman S."/>
            <person name="Coulson R."/>
            <person name="Coutinho P.M."/>
            <person name="Danchin E.G."/>
            <person name="Diener A."/>
            <person name="Gale L.R."/>
            <person name="Gardiner D.M."/>
            <person name="Goff S."/>
            <person name="Hammond-Kosack K.E."/>
            <person name="Hilburn K."/>
            <person name="Hua-Van A."/>
            <person name="Jonkers W."/>
            <person name="Kazan K."/>
            <person name="Kodira C.D."/>
            <person name="Koehrsen M."/>
            <person name="Kumar L."/>
            <person name="Lee Y.H."/>
            <person name="Li L."/>
            <person name="Manners J.M."/>
            <person name="Miranda-Saavedra D."/>
            <person name="Mukherjee M."/>
            <person name="Park G."/>
            <person name="Park J."/>
            <person name="Park S.Y."/>
            <person name="Proctor R.H."/>
            <person name="Regev A."/>
            <person name="Ruiz-Roldan M.C."/>
            <person name="Sain D."/>
            <person name="Sakthikumar S."/>
            <person name="Sykes S."/>
            <person name="Schwartz D.C."/>
            <person name="Turgeon B.G."/>
            <person name="Wapinski I."/>
            <person name="Yoder O."/>
            <person name="Young S."/>
            <person name="Zeng Q."/>
            <person name="Zhou S."/>
            <person name="Galagan J."/>
            <person name="Cuomo C.A."/>
            <person name="Kistler H.C."/>
            <person name="Rep M."/>
        </authorList>
    </citation>
    <scope>NUCLEOTIDE SEQUENCE [LARGE SCALE GENOMIC DNA]</scope>
    <source>
        <strain evidence="2">M3125 / FGSC 7600</strain>
    </source>
</reference>
<dbReference type="Proteomes" id="UP000009096">
    <property type="component" value="Chromosome 7"/>
</dbReference>